<dbReference type="RefSeq" id="WP_072284032.1">
    <property type="nucleotide sequence ID" value="NZ_CP015519.1"/>
</dbReference>
<proteinExistence type="predicted"/>
<feature type="chain" id="PRO_5010354658" description="Cytochrome c7-like domain-containing protein" evidence="1">
    <location>
        <begin position="20"/>
        <end position="100"/>
    </location>
</feature>
<dbReference type="InterPro" id="IPR036280">
    <property type="entry name" value="Multihaem_cyt_sf"/>
</dbReference>
<dbReference type="SUPFAM" id="SSF48695">
    <property type="entry name" value="Multiheme cytochromes"/>
    <property type="match status" value="1"/>
</dbReference>
<evidence type="ECO:0000256" key="1">
    <source>
        <dbReference type="SAM" id="SignalP"/>
    </source>
</evidence>
<keyword evidence="4" id="KW-1185">Reference proteome</keyword>
<evidence type="ECO:0000313" key="3">
    <source>
        <dbReference type="EMBL" id="APG28072.1"/>
    </source>
</evidence>
<dbReference type="AlphaFoldDB" id="A0A1L3GQ65"/>
<dbReference type="OrthoDB" id="14108at2"/>
<protein>
    <recommendedName>
        <fullName evidence="2">Cytochrome c7-like domain-containing protein</fullName>
    </recommendedName>
</protein>
<feature type="domain" description="Cytochrome c7-like" evidence="2">
    <location>
        <begin position="37"/>
        <end position="98"/>
    </location>
</feature>
<accession>A0A1L3GQ65</accession>
<dbReference type="KEGG" id="pef:A7E78_09615"/>
<dbReference type="InterPro" id="IPR026352">
    <property type="entry name" value="Nanowire_3heme"/>
</dbReference>
<dbReference type="EMBL" id="CP015519">
    <property type="protein sequence ID" value="APG28072.1"/>
    <property type="molecule type" value="Genomic_DNA"/>
</dbReference>
<gene>
    <name evidence="3" type="ORF">A7E78_09615</name>
</gene>
<evidence type="ECO:0000259" key="2">
    <source>
        <dbReference type="Pfam" id="PF14522"/>
    </source>
</evidence>
<dbReference type="Pfam" id="PF14522">
    <property type="entry name" value="Cytochrome_C7"/>
    <property type="match status" value="1"/>
</dbReference>
<reference evidence="3 4" key="1">
    <citation type="journal article" date="2017" name="Genome Announc.">
        <title>Complete Genome Sequences of Two Acetylene-Fermenting Pelobacter acetylenicus Strains.</title>
        <authorList>
            <person name="Sutton J.M."/>
            <person name="Baesman S.M."/>
            <person name="Fierst J.L."/>
            <person name="Poret-Peterson A.T."/>
            <person name="Oremland R.S."/>
            <person name="Dunlap D.S."/>
            <person name="Akob D.M."/>
        </authorList>
    </citation>
    <scope>NUCLEOTIDE SEQUENCE [LARGE SCALE GENOMIC DNA]</scope>
    <source>
        <strain evidence="3 4">SFB93</strain>
    </source>
</reference>
<feature type="signal peptide" evidence="1">
    <location>
        <begin position="1"/>
        <end position="19"/>
    </location>
</feature>
<dbReference type="Gene3D" id="3.90.10.10">
    <property type="entry name" value="Cytochrome C3"/>
    <property type="match status" value="1"/>
</dbReference>
<dbReference type="NCBIfam" id="TIGR04257">
    <property type="entry name" value="nanowire_3heme"/>
    <property type="match status" value="1"/>
</dbReference>
<dbReference type="STRING" id="1842532.A7E78_09615"/>
<name>A0A1L3GQ65_9BACT</name>
<keyword evidence="1" id="KW-0732">Signal</keyword>
<evidence type="ECO:0000313" key="4">
    <source>
        <dbReference type="Proteomes" id="UP000182517"/>
    </source>
</evidence>
<sequence length="100" mass="10438">MKLFLIGLLLLAATGTALAVYRSQSITYSGGGAGAVVFSGEHHSQPCSNCHNPEVFPQMQQGATPITMKAIGDGKLCGSCHNGSQAFTSQGNCQRCHDQP</sequence>
<dbReference type="InterPro" id="IPR029467">
    <property type="entry name" value="Cyt_c7-like"/>
</dbReference>
<organism evidence="3 4">
    <name type="scientific">Syntrophotalea acetylenivorans</name>
    <dbReference type="NCBI Taxonomy" id="1842532"/>
    <lineage>
        <taxon>Bacteria</taxon>
        <taxon>Pseudomonadati</taxon>
        <taxon>Thermodesulfobacteriota</taxon>
        <taxon>Desulfuromonadia</taxon>
        <taxon>Desulfuromonadales</taxon>
        <taxon>Syntrophotaleaceae</taxon>
        <taxon>Syntrophotalea</taxon>
    </lineage>
</organism>
<dbReference type="Proteomes" id="UP000182517">
    <property type="component" value="Chromosome"/>
</dbReference>